<evidence type="ECO:0000256" key="1">
    <source>
        <dbReference type="SAM" id="Coils"/>
    </source>
</evidence>
<protein>
    <submittedName>
        <fullName evidence="2">Uncharacterized protein</fullName>
    </submittedName>
</protein>
<dbReference type="Proteomes" id="UP000324800">
    <property type="component" value="Unassembled WGS sequence"/>
</dbReference>
<dbReference type="OrthoDB" id="2306477at2759"/>
<keyword evidence="1" id="KW-0175">Coiled coil</keyword>
<dbReference type="EMBL" id="SNRW01009649">
    <property type="protein sequence ID" value="KAA6377677.1"/>
    <property type="molecule type" value="Genomic_DNA"/>
</dbReference>
<comment type="caution">
    <text evidence="2">The sequence shown here is derived from an EMBL/GenBank/DDBJ whole genome shotgun (WGS) entry which is preliminary data.</text>
</comment>
<dbReference type="AlphaFoldDB" id="A0A5J4V4Z8"/>
<reference evidence="2 3" key="1">
    <citation type="submission" date="2019-03" db="EMBL/GenBank/DDBJ databases">
        <title>Single cell metagenomics reveals metabolic interactions within the superorganism composed of flagellate Streblomastix strix and complex community of Bacteroidetes bacteria on its surface.</title>
        <authorList>
            <person name="Treitli S.C."/>
            <person name="Kolisko M."/>
            <person name="Husnik F."/>
            <person name="Keeling P."/>
            <person name="Hampl V."/>
        </authorList>
    </citation>
    <scope>NUCLEOTIDE SEQUENCE [LARGE SCALE GENOMIC DNA]</scope>
    <source>
        <strain evidence="2">ST1C</strain>
    </source>
</reference>
<gene>
    <name evidence="2" type="ORF">EZS28_026796</name>
</gene>
<evidence type="ECO:0000313" key="2">
    <source>
        <dbReference type="EMBL" id="KAA6377677.1"/>
    </source>
</evidence>
<sequence length="219" mass="25294">MQKEKDKQLEITQTKVEEQEQEIARLQYLLSHSSMQQQPQQSSVQVVSVPTVDEQSYQSYSAQPDPQYLQAISQQQAYQQQKILVSSVHSKVGIADESVRYERKEDPEARGFDKIVRYDCPGWIQHTGDFIEGNTRFRTEDSVALELNMDSSPRTLTFFVNDVEQPNFVINIPSAVRAFMLFKNESFKVLKFEALSAPTALHAAGSRFWEFGKYWKKDK</sequence>
<proteinExistence type="predicted"/>
<accession>A0A5J4V4Z8</accession>
<evidence type="ECO:0000313" key="3">
    <source>
        <dbReference type="Proteomes" id="UP000324800"/>
    </source>
</evidence>
<name>A0A5J4V4Z8_9EUKA</name>
<feature type="coiled-coil region" evidence="1">
    <location>
        <begin position="2"/>
        <end position="29"/>
    </location>
</feature>
<organism evidence="2 3">
    <name type="scientific">Streblomastix strix</name>
    <dbReference type="NCBI Taxonomy" id="222440"/>
    <lineage>
        <taxon>Eukaryota</taxon>
        <taxon>Metamonada</taxon>
        <taxon>Preaxostyla</taxon>
        <taxon>Oxymonadida</taxon>
        <taxon>Streblomastigidae</taxon>
        <taxon>Streblomastix</taxon>
    </lineage>
</organism>